<dbReference type="PATRIC" id="fig|33934.6.peg.2553"/>
<dbReference type="AlphaFoldDB" id="A0A178T7M8"/>
<keyword evidence="2" id="KW-1185">Reference proteome</keyword>
<protein>
    <submittedName>
        <fullName evidence="1">Acetoacetyl-CoA synthetase</fullName>
    </submittedName>
</protein>
<accession>A0A178T7M8</accession>
<dbReference type="EMBL" id="LUCQ01000022">
    <property type="protein sequence ID" value="OAO82531.1"/>
    <property type="molecule type" value="Genomic_DNA"/>
</dbReference>
<name>A0A178T7M8_9BACL</name>
<reference evidence="1 2" key="1">
    <citation type="submission" date="2016-03" db="EMBL/GenBank/DDBJ databases">
        <title>Spore heat resistance.</title>
        <authorList>
            <person name="Boekhorst J."/>
            <person name="Berendsen E.M."/>
            <person name="Wells-Bennik M.H."/>
            <person name="Kuipers O.P."/>
        </authorList>
    </citation>
    <scope>NUCLEOTIDE SEQUENCE [LARGE SCALE GENOMIC DNA]</scope>
    <source>
        <strain evidence="1 2">AF16</strain>
    </source>
</reference>
<evidence type="ECO:0000313" key="2">
    <source>
        <dbReference type="Proteomes" id="UP000078336"/>
    </source>
</evidence>
<gene>
    <name evidence="1" type="ORF">TAF16_0281</name>
</gene>
<evidence type="ECO:0000313" key="1">
    <source>
        <dbReference type="EMBL" id="OAO82531.1"/>
    </source>
</evidence>
<organism evidence="1 2">
    <name type="scientific">Anoxybacillus flavithermus</name>
    <dbReference type="NCBI Taxonomy" id="33934"/>
    <lineage>
        <taxon>Bacteria</taxon>
        <taxon>Bacillati</taxon>
        <taxon>Bacillota</taxon>
        <taxon>Bacilli</taxon>
        <taxon>Bacillales</taxon>
        <taxon>Anoxybacillaceae</taxon>
        <taxon>Anoxybacillus</taxon>
    </lineage>
</organism>
<proteinExistence type="predicted"/>
<sequence>MKATTDRDILWTPTKEQIEQSSVKKYMNWLEAKKGLTFDSHAALWK</sequence>
<dbReference type="Proteomes" id="UP000078336">
    <property type="component" value="Unassembled WGS sequence"/>
</dbReference>
<comment type="caution">
    <text evidence="1">The sequence shown here is derived from an EMBL/GenBank/DDBJ whole genome shotgun (WGS) entry which is preliminary data.</text>
</comment>